<accession>A0A9N9P4Z8</accession>
<proteinExistence type="predicted"/>
<dbReference type="OrthoDB" id="2400715at2759"/>
<gene>
    <name evidence="1" type="ORF">DERYTH_LOCUS21311</name>
</gene>
<comment type="caution">
    <text evidence="1">The sequence shown here is derived from an EMBL/GenBank/DDBJ whole genome shotgun (WGS) entry which is preliminary data.</text>
</comment>
<evidence type="ECO:0000313" key="1">
    <source>
        <dbReference type="EMBL" id="CAG8790430.1"/>
    </source>
</evidence>
<dbReference type="Proteomes" id="UP000789405">
    <property type="component" value="Unassembled WGS sequence"/>
</dbReference>
<keyword evidence="2" id="KW-1185">Reference proteome</keyword>
<sequence>NMACPMPLCPEPYTPANVIGVFRRSNAARIKKFGYQQLEELKNQKSQNY</sequence>
<dbReference type="AlphaFoldDB" id="A0A9N9P4Z8"/>
<dbReference type="EMBL" id="CAJVPY010026906">
    <property type="protein sequence ID" value="CAG8790430.1"/>
    <property type="molecule type" value="Genomic_DNA"/>
</dbReference>
<protein>
    <submittedName>
        <fullName evidence="1">14039_t:CDS:1</fullName>
    </submittedName>
</protein>
<organism evidence="1 2">
    <name type="scientific">Dentiscutata erythropus</name>
    <dbReference type="NCBI Taxonomy" id="1348616"/>
    <lineage>
        <taxon>Eukaryota</taxon>
        <taxon>Fungi</taxon>
        <taxon>Fungi incertae sedis</taxon>
        <taxon>Mucoromycota</taxon>
        <taxon>Glomeromycotina</taxon>
        <taxon>Glomeromycetes</taxon>
        <taxon>Diversisporales</taxon>
        <taxon>Gigasporaceae</taxon>
        <taxon>Dentiscutata</taxon>
    </lineage>
</organism>
<reference evidence="1" key="1">
    <citation type="submission" date="2021-06" db="EMBL/GenBank/DDBJ databases">
        <authorList>
            <person name="Kallberg Y."/>
            <person name="Tangrot J."/>
            <person name="Rosling A."/>
        </authorList>
    </citation>
    <scope>NUCLEOTIDE SEQUENCE</scope>
    <source>
        <strain evidence="1">MA453B</strain>
    </source>
</reference>
<evidence type="ECO:0000313" key="2">
    <source>
        <dbReference type="Proteomes" id="UP000789405"/>
    </source>
</evidence>
<feature type="non-terminal residue" evidence="1">
    <location>
        <position position="1"/>
    </location>
</feature>
<name>A0A9N9P4Z8_9GLOM</name>